<feature type="domain" description="Aldehyde dehydrogenase" evidence="3">
    <location>
        <begin position="2"/>
        <end position="140"/>
    </location>
</feature>
<dbReference type="AlphaFoldDB" id="A0A7I7SUV3"/>
<dbReference type="InterPro" id="IPR016163">
    <property type="entry name" value="Ald_DH_C"/>
</dbReference>
<evidence type="ECO:0000313" key="4">
    <source>
        <dbReference type="EMBL" id="BBY60794.1"/>
    </source>
</evidence>
<comment type="similarity">
    <text evidence="1">Belongs to the aldehyde dehydrogenase family.</text>
</comment>
<name>A0A7I7SUV3_9MYCO</name>
<dbReference type="Proteomes" id="UP000466445">
    <property type="component" value="Chromosome"/>
</dbReference>
<dbReference type="InterPro" id="IPR016161">
    <property type="entry name" value="Ald_DH/histidinol_DH"/>
</dbReference>
<dbReference type="PANTHER" id="PTHR42804">
    <property type="entry name" value="ALDEHYDE DEHYDROGENASE"/>
    <property type="match status" value="1"/>
</dbReference>
<organism evidence="4 5">
    <name type="scientific">Mycolicibacterium sarraceniae</name>
    <dbReference type="NCBI Taxonomy" id="1534348"/>
    <lineage>
        <taxon>Bacteria</taxon>
        <taxon>Bacillati</taxon>
        <taxon>Actinomycetota</taxon>
        <taxon>Actinomycetes</taxon>
        <taxon>Mycobacteriales</taxon>
        <taxon>Mycobacteriaceae</taxon>
        <taxon>Mycolicibacterium</taxon>
    </lineage>
</organism>
<protein>
    <recommendedName>
        <fullName evidence="3">Aldehyde dehydrogenase domain-containing protein</fullName>
    </recommendedName>
</protein>
<evidence type="ECO:0000256" key="1">
    <source>
        <dbReference type="ARBA" id="ARBA00009986"/>
    </source>
</evidence>
<reference evidence="4 5" key="1">
    <citation type="journal article" date="2019" name="Emerg. Microbes Infect.">
        <title>Comprehensive subspecies identification of 175 nontuberculous mycobacteria species based on 7547 genomic profiles.</title>
        <authorList>
            <person name="Matsumoto Y."/>
            <person name="Kinjo T."/>
            <person name="Motooka D."/>
            <person name="Nabeya D."/>
            <person name="Jung N."/>
            <person name="Uechi K."/>
            <person name="Horii T."/>
            <person name="Iida T."/>
            <person name="Fujita J."/>
            <person name="Nakamura S."/>
        </authorList>
    </citation>
    <scope>NUCLEOTIDE SEQUENCE [LARGE SCALE GENOMIC DNA]</scope>
    <source>
        <strain evidence="4 5">JCM 30395</strain>
    </source>
</reference>
<dbReference type="InterPro" id="IPR016162">
    <property type="entry name" value="Ald_DH_N"/>
</dbReference>
<dbReference type="Gene3D" id="3.40.605.10">
    <property type="entry name" value="Aldehyde Dehydrogenase, Chain A, domain 1"/>
    <property type="match status" value="1"/>
</dbReference>
<dbReference type="PANTHER" id="PTHR42804:SF1">
    <property type="entry name" value="ALDEHYDE DEHYDROGENASE-RELATED"/>
    <property type="match status" value="1"/>
</dbReference>
<accession>A0A7I7SUV3</accession>
<proteinExistence type="inferred from homology"/>
<evidence type="ECO:0000256" key="2">
    <source>
        <dbReference type="ARBA" id="ARBA00023002"/>
    </source>
</evidence>
<sequence length="148" mass="15692">MLGYIESGKKSSTKLVAGGSVPADLKRGWFVAPTVFADVNNADRIAQEEIFGPVRAVIPDDSDEEAIALANDSEFGLAGTVWFTDDDRVTEVARAVRTGTIGINDCRLDFRAPFGGVKASGIGRELGPEGLDAFFSLKSIDRVGPAQS</sequence>
<dbReference type="Pfam" id="PF00171">
    <property type="entry name" value="Aldedh"/>
    <property type="match status" value="1"/>
</dbReference>
<dbReference type="InterPro" id="IPR015590">
    <property type="entry name" value="Aldehyde_DH_dom"/>
</dbReference>
<dbReference type="GO" id="GO:0016620">
    <property type="term" value="F:oxidoreductase activity, acting on the aldehyde or oxo group of donors, NAD or NADP as acceptor"/>
    <property type="evidence" value="ECO:0007669"/>
    <property type="project" value="InterPro"/>
</dbReference>
<dbReference type="Gene3D" id="3.40.309.10">
    <property type="entry name" value="Aldehyde Dehydrogenase, Chain A, domain 2"/>
    <property type="match status" value="1"/>
</dbReference>
<keyword evidence="2" id="KW-0560">Oxidoreductase</keyword>
<dbReference type="EMBL" id="AP022595">
    <property type="protein sequence ID" value="BBY60794.1"/>
    <property type="molecule type" value="Genomic_DNA"/>
</dbReference>
<evidence type="ECO:0000259" key="3">
    <source>
        <dbReference type="Pfam" id="PF00171"/>
    </source>
</evidence>
<gene>
    <name evidence="4" type="ORF">MSAR_39300</name>
</gene>
<dbReference type="KEGG" id="msar:MSAR_39300"/>
<dbReference type="SUPFAM" id="SSF53720">
    <property type="entry name" value="ALDH-like"/>
    <property type="match status" value="1"/>
</dbReference>
<keyword evidence="5" id="KW-1185">Reference proteome</keyword>
<evidence type="ECO:0000313" key="5">
    <source>
        <dbReference type="Proteomes" id="UP000466445"/>
    </source>
</evidence>